<proteinExistence type="predicted"/>
<protein>
    <submittedName>
        <fullName evidence="1">Uncharacterized protein</fullName>
    </submittedName>
</protein>
<sequence>NPTYIRNRTAHPPPPSVAAGTGIYSEVIVDSNGETVTKITAASDGQVFTGMYNVVAPLTPPVKSASEMIQSAAYACIQINSDETPATPGGLDHTRDGEVTRDKIYGEGLETNTVKSASEIIQSAAYACIQINSDETPATPGGLDHTRDGEVTRDKIYGEGLETNTVKSASEIIQSAAYACIQVNSDEPPATQGGLDHTRDGEVTRDKIYSEGLETNTTKLTASDGQVFTGMYNVVAPLTPP</sequence>
<gene>
    <name evidence="1" type="ORF">GBAR_LOCUS590</name>
</gene>
<accession>A0AA35QTC4</accession>
<name>A0AA35QTC4_GEOBA</name>
<organism evidence="1 2">
    <name type="scientific">Geodia barretti</name>
    <name type="common">Barrett's horny sponge</name>
    <dbReference type="NCBI Taxonomy" id="519541"/>
    <lineage>
        <taxon>Eukaryota</taxon>
        <taxon>Metazoa</taxon>
        <taxon>Porifera</taxon>
        <taxon>Demospongiae</taxon>
        <taxon>Heteroscleromorpha</taxon>
        <taxon>Tetractinellida</taxon>
        <taxon>Astrophorina</taxon>
        <taxon>Geodiidae</taxon>
        <taxon>Geodia</taxon>
    </lineage>
</organism>
<evidence type="ECO:0000313" key="1">
    <source>
        <dbReference type="EMBL" id="CAI7990956.1"/>
    </source>
</evidence>
<feature type="non-terminal residue" evidence="1">
    <location>
        <position position="1"/>
    </location>
</feature>
<dbReference type="EMBL" id="CASHTH010000094">
    <property type="protein sequence ID" value="CAI7990956.1"/>
    <property type="molecule type" value="Genomic_DNA"/>
</dbReference>
<feature type="non-terminal residue" evidence="1">
    <location>
        <position position="241"/>
    </location>
</feature>
<evidence type="ECO:0000313" key="2">
    <source>
        <dbReference type="Proteomes" id="UP001174909"/>
    </source>
</evidence>
<dbReference type="AlphaFoldDB" id="A0AA35QTC4"/>
<keyword evidence="2" id="KW-1185">Reference proteome</keyword>
<dbReference type="Proteomes" id="UP001174909">
    <property type="component" value="Unassembled WGS sequence"/>
</dbReference>
<reference evidence="1" key="1">
    <citation type="submission" date="2023-03" db="EMBL/GenBank/DDBJ databases">
        <authorList>
            <person name="Steffen K."/>
            <person name="Cardenas P."/>
        </authorList>
    </citation>
    <scope>NUCLEOTIDE SEQUENCE</scope>
</reference>
<comment type="caution">
    <text evidence="1">The sequence shown here is derived from an EMBL/GenBank/DDBJ whole genome shotgun (WGS) entry which is preliminary data.</text>
</comment>